<proteinExistence type="predicted"/>
<dbReference type="AlphaFoldDB" id="A0A2S8G4R6"/>
<keyword evidence="1" id="KW-1133">Transmembrane helix</keyword>
<evidence type="ECO:0000313" key="2">
    <source>
        <dbReference type="EMBL" id="PQO39261.1"/>
    </source>
</evidence>
<protein>
    <submittedName>
        <fullName evidence="2">Uncharacterized protein</fullName>
    </submittedName>
</protein>
<evidence type="ECO:0000313" key="3">
    <source>
        <dbReference type="Proteomes" id="UP000240009"/>
    </source>
</evidence>
<gene>
    <name evidence="2" type="ORF">C5Y96_05230</name>
</gene>
<keyword evidence="1" id="KW-0812">Transmembrane</keyword>
<dbReference type="OrthoDB" id="289383at2"/>
<comment type="caution">
    <text evidence="2">The sequence shown here is derived from an EMBL/GenBank/DDBJ whole genome shotgun (WGS) entry which is preliminary data.</text>
</comment>
<reference evidence="2 3" key="1">
    <citation type="submission" date="2018-02" db="EMBL/GenBank/DDBJ databases">
        <title>Comparative genomes isolates from brazilian mangrove.</title>
        <authorList>
            <person name="Araujo J.E."/>
            <person name="Taketani R.G."/>
            <person name="Silva M.C.P."/>
            <person name="Loureco M.V."/>
            <person name="Andreote F.D."/>
        </authorList>
    </citation>
    <scope>NUCLEOTIDE SEQUENCE [LARGE SCALE GENOMIC DNA]</scope>
    <source>
        <strain evidence="2 3">HEX-2 MGV</strain>
    </source>
</reference>
<dbReference type="RefSeq" id="WP_105350591.1">
    <property type="nucleotide sequence ID" value="NZ_PUIA01000016.1"/>
</dbReference>
<dbReference type="EMBL" id="PUIA01000016">
    <property type="protein sequence ID" value="PQO39261.1"/>
    <property type="molecule type" value="Genomic_DNA"/>
</dbReference>
<organism evidence="2 3">
    <name type="scientific">Blastopirellula marina</name>
    <dbReference type="NCBI Taxonomy" id="124"/>
    <lineage>
        <taxon>Bacteria</taxon>
        <taxon>Pseudomonadati</taxon>
        <taxon>Planctomycetota</taxon>
        <taxon>Planctomycetia</taxon>
        <taxon>Pirellulales</taxon>
        <taxon>Pirellulaceae</taxon>
        <taxon>Blastopirellula</taxon>
    </lineage>
</organism>
<evidence type="ECO:0000256" key="1">
    <source>
        <dbReference type="SAM" id="Phobius"/>
    </source>
</evidence>
<name>A0A2S8G4R6_9BACT</name>
<keyword evidence="1" id="KW-0472">Membrane</keyword>
<accession>A0A2S8G4R6</accession>
<feature type="transmembrane region" description="Helical" evidence="1">
    <location>
        <begin position="12"/>
        <end position="29"/>
    </location>
</feature>
<dbReference type="Proteomes" id="UP000240009">
    <property type="component" value="Unassembled WGS sequence"/>
</dbReference>
<sequence length="63" mass="7429">MGPLKGLWRDTWWLWFVFAALIVGVSYAVTPFFVILIPIFAVVFVYFSYMRYDDQGRNKGDLM</sequence>